<dbReference type="PANTHER" id="PTHR10367:SF17">
    <property type="entry name" value="MRNA-CAPPING ENZYME"/>
    <property type="match status" value="1"/>
</dbReference>
<feature type="region of interest" description="Disordered" evidence="1">
    <location>
        <begin position="42"/>
        <end position="80"/>
    </location>
</feature>
<keyword evidence="3" id="KW-1185">Reference proteome</keyword>
<organism evidence="2 3">
    <name type="scientific">Goodea atripinnis</name>
    <dbReference type="NCBI Taxonomy" id="208336"/>
    <lineage>
        <taxon>Eukaryota</taxon>
        <taxon>Metazoa</taxon>
        <taxon>Chordata</taxon>
        <taxon>Craniata</taxon>
        <taxon>Vertebrata</taxon>
        <taxon>Euteleostomi</taxon>
        <taxon>Actinopterygii</taxon>
        <taxon>Neopterygii</taxon>
        <taxon>Teleostei</taxon>
        <taxon>Neoteleostei</taxon>
        <taxon>Acanthomorphata</taxon>
        <taxon>Ovalentaria</taxon>
        <taxon>Atherinomorphae</taxon>
        <taxon>Cyprinodontiformes</taxon>
        <taxon>Goodeidae</taxon>
        <taxon>Goodea</taxon>
    </lineage>
</organism>
<protein>
    <submittedName>
        <fullName evidence="2">Uncharacterized protein</fullName>
    </submittedName>
</protein>
<gene>
    <name evidence="2" type="ORF">GOODEAATRI_018681</name>
</gene>
<feature type="non-terminal residue" evidence="2">
    <location>
        <position position="123"/>
    </location>
</feature>
<proteinExistence type="predicted"/>
<evidence type="ECO:0000313" key="3">
    <source>
        <dbReference type="Proteomes" id="UP001476798"/>
    </source>
</evidence>
<dbReference type="Gene3D" id="3.90.190.10">
    <property type="entry name" value="Protein tyrosine phosphatase superfamily"/>
    <property type="match status" value="1"/>
</dbReference>
<dbReference type="Proteomes" id="UP001476798">
    <property type="component" value="Unassembled WGS sequence"/>
</dbReference>
<evidence type="ECO:0000313" key="2">
    <source>
        <dbReference type="EMBL" id="MEQ2172205.1"/>
    </source>
</evidence>
<comment type="caution">
    <text evidence="2">The sequence shown here is derived from an EMBL/GenBank/DDBJ whole genome shotgun (WGS) entry which is preliminary data.</text>
</comment>
<dbReference type="EMBL" id="JAHRIO010041587">
    <property type="protein sequence ID" value="MEQ2172205.1"/>
    <property type="molecule type" value="Genomic_DNA"/>
</dbReference>
<feature type="compositionally biased region" description="Acidic residues" evidence="1">
    <location>
        <begin position="49"/>
        <end position="61"/>
    </location>
</feature>
<evidence type="ECO:0000256" key="1">
    <source>
        <dbReference type="SAM" id="MobiDB-lite"/>
    </source>
</evidence>
<dbReference type="Gene3D" id="3.30.470.30">
    <property type="entry name" value="DNA ligase/mRNA capping enzyme"/>
    <property type="match status" value="1"/>
</dbReference>
<accession>A0ABV0NLC6</accession>
<dbReference type="SUPFAM" id="SSF52799">
    <property type="entry name" value="(Phosphotyrosine protein) phosphatases II"/>
    <property type="match status" value="1"/>
</dbReference>
<sequence length="123" mass="13464">MDWSIEAAVAAFAQARAPGIYKGDYLKELFCRYGDVEDTPPTPALPEWCFDDDDSEVDDDGNAVGQDSGPSSSGSAPCKRKKEKLKLGAVFLEGIAVKGVTQVMNQPKLGEIQRMCQEMTEWD</sequence>
<dbReference type="InterPro" id="IPR051029">
    <property type="entry name" value="mRNA_Capping_Enz/RNA_Phosphat"/>
</dbReference>
<dbReference type="InterPro" id="IPR029021">
    <property type="entry name" value="Prot-tyrosine_phosphatase-like"/>
</dbReference>
<name>A0ABV0NLC6_9TELE</name>
<dbReference type="PANTHER" id="PTHR10367">
    <property type="entry name" value="MRNA-CAPPING ENZYME"/>
    <property type="match status" value="1"/>
</dbReference>
<reference evidence="2 3" key="1">
    <citation type="submission" date="2021-06" db="EMBL/GenBank/DDBJ databases">
        <authorList>
            <person name="Palmer J.M."/>
        </authorList>
    </citation>
    <scope>NUCLEOTIDE SEQUENCE [LARGE SCALE GENOMIC DNA]</scope>
    <source>
        <strain evidence="2 3">GA_2019</strain>
        <tissue evidence="2">Muscle</tissue>
    </source>
</reference>